<proteinExistence type="predicted"/>
<evidence type="ECO:0000256" key="2">
    <source>
        <dbReference type="SAM" id="MobiDB-lite"/>
    </source>
</evidence>
<feature type="non-terminal residue" evidence="3">
    <location>
        <position position="1"/>
    </location>
</feature>
<comment type="caution">
    <text evidence="3">The sequence shown here is derived from an EMBL/GenBank/DDBJ whole genome shotgun (WGS) entry which is preliminary data.</text>
</comment>
<feature type="region of interest" description="Disordered" evidence="2">
    <location>
        <begin position="289"/>
        <end position="309"/>
    </location>
</feature>
<feature type="region of interest" description="Disordered" evidence="2">
    <location>
        <begin position="60"/>
        <end position="95"/>
    </location>
</feature>
<evidence type="ECO:0000256" key="1">
    <source>
        <dbReference type="SAM" id="Coils"/>
    </source>
</evidence>
<accession>A0ABN9VQI7</accession>
<dbReference type="EMBL" id="CAUYUJ010017414">
    <property type="protein sequence ID" value="CAK0874626.1"/>
    <property type="molecule type" value="Genomic_DNA"/>
</dbReference>
<organism evidence="3 4">
    <name type="scientific">Prorocentrum cordatum</name>
    <dbReference type="NCBI Taxonomy" id="2364126"/>
    <lineage>
        <taxon>Eukaryota</taxon>
        <taxon>Sar</taxon>
        <taxon>Alveolata</taxon>
        <taxon>Dinophyceae</taxon>
        <taxon>Prorocentrales</taxon>
        <taxon>Prorocentraceae</taxon>
        <taxon>Prorocentrum</taxon>
    </lineage>
</organism>
<evidence type="ECO:0000313" key="3">
    <source>
        <dbReference type="EMBL" id="CAK0874626.1"/>
    </source>
</evidence>
<dbReference type="Proteomes" id="UP001189429">
    <property type="component" value="Unassembled WGS sequence"/>
</dbReference>
<reference evidence="3" key="1">
    <citation type="submission" date="2023-10" db="EMBL/GenBank/DDBJ databases">
        <authorList>
            <person name="Chen Y."/>
            <person name="Shah S."/>
            <person name="Dougan E. K."/>
            <person name="Thang M."/>
            <person name="Chan C."/>
        </authorList>
    </citation>
    <scope>NUCLEOTIDE SEQUENCE [LARGE SCALE GENOMIC DNA]</scope>
</reference>
<feature type="compositionally biased region" description="Gly residues" evidence="2">
    <location>
        <begin position="85"/>
        <end position="95"/>
    </location>
</feature>
<protein>
    <submittedName>
        <fullName evidence="3">Uncharacterized protein</fullName>
    </submittedName>
</protein>
<evidence type="ECO:0000313" key="4">
    <source>
        <dbReference type="Proteomes" id="UP001189429"/>
    </source>
</evidence>
<gene>
    <name evidence="3" type="ORF">PCOR1329_LOCUS59461</name>
</gene>
<name>A0ABN9VQI7_9DINO</name>
<keyword evidence="1" id="KW-0175">Coiled coil</keyword>
<sequence>GQQKGMTKSQQMKDQYSVRKKCSKWWYHSKLCYMSWTCTCNAKIAKPQYVKQLKWEEERNDWSDNDKKFDHESSKDKGFGKGDKGGAGWKGKGTGGKAAETFATAVSMMTNSLQRMGIQHGDQLVRQLNGMASQVAAAATPPPERKPEAVRLAEAATRLQKATGNYEWKREDLKKAEEKMAKLKAEVHQHAAQVVGIEVEIEGIQAEGKNVPPQGVLAQLFSSDVAELAEGDLREVDDALGTNDEDLDDEGKMAIQKANQEVVAQLKANAASFAGQLKTHLEIAKAKVELQQPEQEMTEEMKSEVTDADDIDEILEAARAARADAAS</sequence>
<feature type="coiled-coil region" evidence="1">
    <location>
        <begin position="159"/>
        <end position="193"/>
    </location>
</feature>
<feature type="compositionally biased region" description="Basic and acidic residues" evidence="2">
    <location>
        <begin position="60"/>
        <end position="84"/>
    </location>
</feature>
<keyword evidence="4" id="KW-1185">Reference proteome</keyword>